<dbReference type="Gene3D" id="1.10.510.10">
    <property type="entry name" value="Transferase(Phosphotransferase) domain 1"/>
    <property type="match status" value="1"/>
</dbReference>
<evidence type="ECO:0000313" key="1">
    <source>
        <dbReference type="EMBL" id="CDM37848.1"/>
    </source>
</evidence>
<dbReference type="EMBL" id="HG792021">
    <property type="protein sequence ID" value="CDM37848.1"/>
    <property type="molecule type" value="Genomic_DNA"/>
</dbReference>
<dbReference type="STRING" id="1365484.W6QM00"/>
<name>W6QM00_PENRF</name>
<dbReference type="OMA" id="NRIHPEC"/>
<reference evidence="1" key="1">
    <citation type="journal article" date="2014" name="Nat. Commun.">
        <title>Multiple recent horizontal transfers of a large genomic region in cheese making fungi.</title>
        <authorList>
            <person name="Cheeseman K."/>
            <person name="Ropars J."/>
            <person name="Renault P."/>
            <person name="Dupont J."/>
            <person name="Gouzy J."/>
            <person name="Branca A."/>
            <person name="Abraham A.L."/>
            <person name="Ceppi M."/>
            <person name="Conseiller E."/>
            <person name="Debuchy R."/>
            <person name="Malagnac F."/>
            <person name="Goarin A."/>
            <person name="Silar P."/>
            <person name="Lacoste S."/>
            <person name="Sallet E."/>
            <person name="Bensimon A."/>
            <person name="Giraud T."/>
            <person name="Brygoo Y."/>
        </authorList>
    </citation>
    <scope>NUCLEOTIDE SEQUENCE [LARGE SCALE GENOMIC DNA]</scope>
    <source>
        <strain evidence="1">FM164</strain>
    </source>
</reference>
<dbReference type="AlphaFoldDB" id="W6QM00"/>
<dbReference type="InterPro" id="IPR011009">
    <property type="entry name" value="Kinase-like_dom_sf"/>
</dbReference>
<gene>
    <name evidence="1" type="ORF">PROQFM164_S07g000196</name>
</gene>
<dbReference type="Proteomes" id="UP000030686">
    <property type="component" value="Unassembled WGS sequence"/>
</dbReference>
<keyword evidence="2" id="KW-1185">Reference proteome</keyword>
<proteinExistence type="predicted"/>
<protein>
    <recommendedName>
        <fullName evidence="3">Protein kinase-like domain</fullName>
    </recommendedName>
</protein>
<evidence type="ECO:0008006" key="3">
    <source>
        <dbReference type="Google" id="ProtNLM"/>
    </source>
</evidence>
<accession>W6QM00</accession>
<dbReference type="OrthoDB" id="5979581at2759"/>
<sequence>MIRLLGPPPSQFLKTCDPSICGRLFSAQGDFKFPDLIPSESFNFSNVVPAVLEGEDKRLFIEFVRKMLQWEPECRLTAKELYDDPWLHML</sequence>
<evidence type="ECO:0000313" key="2">
    <source>
        <dbReference type="Proteomes" id="UP000030686"/>
    </source>
</evidence>
<dbReference type="SUPFAM" id="SSF56112">
    <property type="entry name" value="Protein kinase-like (PK-like)"/>
    <property type="match status" value="1"/>
</dbReference>
<organism evidence="1 2">
    <name type="scientific">Penicillium roqueforti (strain FM164)</name>
    <dbReference type="NCBI Taxonomy" id="1365484"/>
    <lineage>
        <taxon>Eukaryota</taxon>
        <taxon>Fungi</taxon>
        <taxon>Dikarya</taxon>
        <taxon>Ascomycota</taxon>
        <taxon>Pezizomycotina</taxon>
        <taxon>Eurotiomycetes</taxon>
        <taxon>Eurotiomycetidae</taxon>
        <taxon>Eurotiales</taxon>
        <taxon>Aspergillaceae</taxon>
        <taxon>Penicillium</taxon>
    </lineage>
</organism>